<dbReference type="AlphaFoldDB" id="A8JAH8"/>
<evidence type="ECO:0000256" key="5">
    <source>
        <dbReference type="ARBA" id="ARBA00022927"/>
    </source>
</evidence>
<protein>
    <recommendedName>
        <fullName evidence="9">Importin N-terminal domain-containing protein</fullName>
    </recommendedName>
</protein>
<feature type="region of interest" description="Disordered" evidence="6">
    <location>
        <begin position="740"/>
        <end position="779"/>
    </location>
</feature>
<dbReference type="GO" id="GO:0005634">
    <property type="term" value="C:nucleus"/>
    <property type="evidence" value="ECO:0000318"/>
    <property type="project" value="GO_Central"/>
</dbReference>
<organism evidence="7 8">
    <name type="scientific">Chlamydomonas reinhardtii</name>
    <name type="common">Chlamydomonas smithii</name>
    <dbReference type="NCBI Taxonomy" id="3055"/>
    <lineage>
        <taxon>Eukaryota</taxon>
        <taxon>Viridiplantae</taxon>
        <taxon>Chlorophyta</taxon>
        <taxon>core chlorophytes</taxon>
        <taxon>Chlorophyceae</taxon>
        <taxon>CS clade</taxon>
        <taxon>Chlamydomonadales</taxon>
        <taxon>Chlamydomonadaceae</taxon>
        <taxon>Chlamydomonas</taxon>
    </lineage>
</organism>
<feature type="compositionally biased region" description="Acidic residues" evidence="6">
    <location>
        <begin position="983"/>
        <end position="1019"/>
    </location>
</feature>
<dbReference type="SUPFAM" id="SSF48371">
    <property type="entry name" value="ARM repeat"/>
    <property type="match status" value="1"/>
</dbReference>
<dbReference type="OrthoDB" id="543373at2759"/>
<evidence type="ECO:0000256" key="3">
    <source>
        <dbReference type="ARBA" id="ARBA00022490"/>
    </source>
</evidence>
<dbReference type="GO" id="GO:0061608">
    <property type="term" value="F:nuclear import signal receptor activity"/>
    <property type="evidence" value="ECO:0000318"/>
    <property type="project" value="GO_Central"/>
</dbReference>
<reference evidence="7 8" key="1">
    <citation type="journal article" date="2007" name="Science">
        <title>The Chlamydomonas genome reveals the evolution of key animal and plant functions.</title>
        <authorList>
            <person name="Merchant S.S."/>
            <person name="Prochnik S.E."/>
            <person name="Vallon O."/>
            <person name="Harris E.H."/>
            <person name="Karpowicz S.J."/>
            <person name="Witman G.B."/>
            <person name="Terry A."/>
            <person name="Salamov A."/>
            <person name="Fritz-Laylin L.K."/>
            <person name="Marechal-Drouard L."/>
            <person name="Marshall W.F."/>
            <person name="Qu L.H."/>
            <person name="Nelson D.R."/>
            <person name="Sanderfoot A.A."/>
            <person name="Spalding M.H."/>
            <person name="Kapitonov V.V."/>
            <person name="Ren Q."/>
            <person name="Ferris P."/>
            <person name="Lindquist E."/>
            <person name="Shapiro H."/>
            <person name="Lucas S.M."/>
            <person name="Grimwood J."/>
            <person name="Schmutz J."/>
            <person name="Cardol P."/>
            <person name="Cerutti H."/>
            <person name="Chanfreau G."/>
            <person name="Chen C.L."/>
            <person name="Cognat V."/>
            <person name="Croft M.T."/>
            <person name="Dent R."/>
            <person name="Dutcher S."/>
            <person name="Fernandez E."/>
            <person name="Fukuzawa H."/>
            <person name="Gonzalez-Ballester D."/>
            <person name="Gonzalez-Halphen D."/>
            <person name="Hallmann A."/>
            <person name="Hanikenne M."/>
            <person name="Hippler M."/>
            <person name="Inwood W."/>
            <person name="Jabbari K."/>
            <person name="Kalanon M."/>
            <person name="Kuras R."/>
            <person name="Lefebvre P.A."/>
            <person name="Lemaire S.D."/>
            <person name="Lobanov A.V."/>
            <person name="Lohr M."/>
            <person name="Manuell A."/>
            <person name="Meier I."/>
            <person name="Mets L."/>
            <person name="Mittag M."/>
            <person name="Mittelmeier T."/>
            <person name="Moroney J.V."/>
            <person name="Moseley J."/>
            <person name="Napoli C."/>
            <person name="Nedelcu A.M."/>
            <person name="Niyogi K."/>
            <person name="Novoselov S.V."/>
            <person name="Paulsen I.T."/>
            <person name="Pazour G."/>
            <person name="Purton S."/>
            <person name="Ral J.P."/>
            <person name="Riano-Pachon D.M."/>
            <person name="Riekhof W."/>
            <person name="Rymarquis L."/>
            <person name="Schroda M."/>
            <person name="Stern D."/>
            <person name="Umen J."/>
            <person name="Willows R."/>
            <person name="Wilson N."/>
            <person name="Zimmer S.L."/>
            <person name="Allmer J."/>
            <person name="Balk J."/>
            <person name="Bisova K."/>
            <person name="Chen C.J."/>
            <person name="Elias M."/>
            <person name="Gendler K."/>
            <person name="Hauser C."/>
            <person name="Lamb M.R."/>
            <person name="Ledford H."/>
            <person name="Long J.C."/>
            <person name="Minagawa J."/>
            <person name="Page M.D."/>
            <person name="Pan J."/>
            <person name="Pootakham W."/>
            <person name="Roje S."/>
            <person name="Rose A."/>
            <person name="Stahlberg E."/>
            <person name="Terauchi A.M."/>
            <person name="Yang P."/>
            <person name="Ball S."/>
            <person name="Bowler C."/>
            <person name="Dieckmann C.L."/>
            <person name="Gladyshev V.N."/>
            <person name="Green P."/>
            <person name="Jorgensen R."/>
            <person name="Mayfield S."/>
            <person name="Mueller-Roeber B."/>
            <person name="Rajamani S."/>
            <person name="Sayre R.T."/>
            <person name="Brokstein P."/>
            <person name="Dubchak I."/>
            <person name="Goodstein D."/>
            <person name="Hornick L."/>
            <person name="Huang Y.W."/>
            <person name="Jhaveri J."/>
            <person name="Luo Y."/>
            <person name="Martinez D."/>
            <person name="Ngau W.C."/>
            <person name="Otillar B."/>
            <person name="Poliakov A."/>
            <person name="Porter A."/>
            <person name="Szajkowski L."/>
            <person name="Werner G."/>
            <person name="Zhou K."/>
            <person name="Grigoriev I.V."/>
            <person name="Rokhsar D.S."/>
            <person name="Grossman A.R."/>
        </authorList>
    </citation>
    <scope>NUCLEOTIDE SEQUENCE [LARGE SCALE GENOMIC DNA]</scope>
    <source>
        <strain evidence="8">CC-503</strain>
    </source>
</reference>
<keyword evidence="5" id="KW-0653">Protein transport</keyword>
<evidence type="ECO:0000256" key="1">
    <source>
        <dbReference type="ARBA" id="ARBA00004496"/>
    </source>
</evidence>
<dbReference type="Proteomes" id="UP000006906">
    <property type="component" value="Chromosome 16"/>
</dbReference>
<dbReference type="GO" id="GO:0005737">
    <property type="term" value="C:cytoplasm"/>
    <property type="evidence" value="ECO:0000318"/>
    <property type="project" value="GO_Central"/>
</dbReference>
<dbReference type="InterPro" id="IPR011989">
    <property type="entry name" value="ARM-like"/>
</dbReference>
<evidence type="ECO:0000256" key="6">
    <source>
        <dbReference type="SAM" id="MobiDB-lite"/>
    </source>
</evidence>
<evidence type="ECO:0000313" key="8">
    <source>
        <dbReference type="Proteomes" id="UP000006906"/>
    </source>
</evidence>
<dbReference type="InParanoid" id="A8JAH8"/>
<proteinExistence type="predicted"/>
<evidence type="ECO:0000313" key="7">
    <source>
        <dbReference type="EMBL" id="PNW72525.1"/>
    </source>
</evidence>
<dbReference type="GeneID" id="5724466"/>
<dbReference type="Pfam" id="PF13513">
    <property type="entry name" value="HEAT_EZ"/>
    <property type="match status" value="1"/>
</dbReference>
<dbReference type="eggNOG" id="KOG2171">
    <property type="taxonomic scope" value="Eukaryota"/>
</dbReference>
<dbReference type="PANTHER" id="PTHR10527">
    <property type="entry name" value="IMPORTIN BETA"/>
    <property type="match status" value="1"/>
</dbReference>
<keyword evidence="3" id="KW-0963">Cytoplasm</keyword>
<sequence>MSAAQIQVILSSPQSFAGLIGQTLSTDNAQRKSAEDLYSSLRKQRPDACATNLLQLLRTSPEVLVRSTCAVFLRKVVKSGGKEAGWEQLSKSTQAVVKRELLAALAAEVDRNAAKQVAAVVIELGEQVMDEVAAAPAKRGGRKKGPAQPKCGWPELLAGLQAWLQGAGASAVTREAALMVVAGLAMELRAWAAQLAPVITACLAPPADLAVQLTALSAVSAFLEVLRKPAELRPYQAALTGGLVSLQAALAAGNTDVAEQLLVVLVQTAEREPALWQPHVRTAVPGMLALAGPAAGPGGAALPDDLRKLAAEFVLTLVDIKPQMVQSEMGAGPLAAQLVSCLAHFLTSGVEDDPAWGDDPMAYPDMDDDETLGELHRHGLECATRAADSLDSGAVLRAVVDMTGAWAADASDWRRRHAVMMCLSQVVGSVKDVVGPAELASLAGLLVGALRDPHPRVRWAACHSLGVLCGDLGPGLQLAPGGGGSAMLGALAGLLAEPEGPACPQRLKATACRALVGFLEGLDAEPEEAAEAAAAATPALSEEQRKAAAAALVAPHLQPLAGPLLAAVDRCAAGEGGNLAGGRALVPTPTQEFSLDVLCRLACVLGTSFAPLYPVAMPRVLAVLGRCAAFHAPTATASGSVTEEEATAIVRVQVGALECAVFMARAAGAAAAAEHLPTLTRVLGQLCRPDIDSSSPLLVPLLAAVEPLAACLGPAVAPVLPPVLPLLAQWATRDVGLESLEDSDDEEPGDGEDGAPTAASEEEEDDDDDGSEGRDDSDVTFVTYGGADYRYVASVAAAKAAAASALEELVERMGPAAAPQAPALVEALAACLLDYPLDDVAGPARNALPKLLRAYLGALSSGALPASEPAASPAAAQALLLRLWQAVTAVLNFEAVAAPASAAEGGAAGAALGPLLALPGGLKRPTPTSATRADMAELLAAMVDSVEGSMLQQQWVADAFAALQAATKAAALEANVEQFAGADSDDDEEEDDKSMDGSEDVDEEESERSEEEESEEDSGETPAAARERLRNQVAACVSAFSRKYGDAVAALAQQVLAAAQPDQQTAALLSVRGGVVA</sequence>
<name>A8JAH8_CHLRE</name>
<dbReference type="STRING" id="3055.A8JAH8"/>
<dbReference type="InterPro" id="IPR040122">
    <property type="entry name" value="Importin_beta"/>
</dbReference>
<evidence type="ECO:0000256" key="4">
    <source>
        <dbReference type="ARBA" id="ARBA00022737"/>
    </source>
</evidence>
<dbReference type="PaxDb" id="3055-EDO99135"/>
<evidence type="ECO:0008006" key="9">
    <source>
        <dbReference type="Google" id="ProtNLM"/>
    </source>
</evidence>
<dbReference type="HOGENOM" id="CLU_286750_0_0_1"/>
<dbReference type="Gramene" id="PNW72525">
    <property type="protein sequence ID" value="PNW72525"/>
    <property type="gene ID" value="CHLRE_16g688190v5"/>
</dbReference>
<dbReference type="InterPro" id="IPR016024">
    <property type="entry name" value="ARM-type_fold"/>
</dbReference>
<comment type="subcellular location">
    <subcellularLocation>
        <location evidence="1">Cytoplasm</location>
    </subcellularLocation>
</comment>
<dbReference type="KEGG" id="cre:CHLRE_16g688190v5"/>
<evidence type="ECO:0000256" key="2">
    <source>
        <dbReference type="ARBA" id="ARBA00022448"/>
    </source>
</evidence>
<dbReference type="EMBL" id="CM008977">
    <property type="protein sequence ID" value="PNW72525.1"/>
    <property type="molecule type" value="Genomic_DNA"/>
</dbReference>
<dbReference type="OMA" id="DIKPQMV"/>
<dbReference type="GO" id="GO:0006606">
    <property type="term" value="P:protein import into nucleus"/>
    <property type="evidence" value="ECO:0000318"/>
    <property type="project" value="GO_Central"/>
</dbReference>
<keyword evidence="4" id="KW-0677">Repeat</keyword>
<feature type="region of interest" description="Disordered" evidence="6">
    <location>
        <begin position="979"/>
        <end position="1027"/>
    </location>
</feature>
<dbReference type="Gene3D" id="1.25.10.10">
    <property type="entry name" value="Leucine-rich Repeat Variant"/>
    <property type="match status" value="1"/>
</dbReference>
<dbReference type="GO" id="GO:0008139">
    <property type="term" value="F:nuclear localization sequence binding"/>
    <property type="evidence" value="ECO:0000318"/>
    <property type="project" value="GO_Central"/>
</dbReference>
<gene>
    <name evidence="7" type="ORF">CHLRE_16g688190v5</name>
</gene>
<keyword evidence="8" id="KW-1185">Reference proteome</keyword>
<feature type="compositionally biased region" description="Acidic residues" evidence="6">
    <location>
        <begin position="760"/>
        <end position="770"/>
    </location>
</feature>
<dbReference type="RefSeq" id="XP_001698853.1">
    <property type="nucleotide sequence ID" value="XM_001698801.3"/>
</dbReference>
<feature type="compositionally biased region" description="Acidic residues" evidence="6">
    <location>
        <begin position="740"/>
        <end position="753"/>
    </location>
</feature>
<accession>A8JAH8</accession>
<keyword evidence="2" id="KW-0813">Transport</keyword>